<dbReference type="EMBL" id="SMMG02000003">
    <property type="protein sequence ID" value="KAA3482003.1"/>
    <property type="molecule type" value="Genomic_DNA"/>
</dbReference>
<accession>A0A5B6WKT1</accession>
<sequence>MNSICPRYETFRLVGNIRLRSRNLNSNTIHAPKILPKFVNIYKILTQTYFKLIKYLLAKHDDALTYDHSLLVLTSCNGSKHCFYSISEAIFDVLYLPEIQGRKCWGSPFSWLVTYAPNFNSSV</sequence>
<name>A0A5B6WKT1_9ROSI</name>
<keyword evidence="2" id="KW-1185">Reference proteome</keyword>
<dbReference type="AlphaFoldDB" id="A0A5B6WKT1"/>
<dbReference type="OrthoDB" id="642536at2759"/>
<evidence type="ECO:0000313" key="2">
    <source>
        <dbReference type="Proteomes" id="UP000325315"/>
    </source>
</evidence>
<proteinExistence type="predicted"/>
<reference evidence="2" key="1">
    <citation type="journal article" date="2019" name="Plant Biotechnol. J.">
        <title>Genome sequencing of the Australian wild diploid species Gossypium australe highlights disease resistance and delayed gland morphogenesis.</title>
        <authorList>
            <person name="Cai Y."/>
            <person name="Cai X."/>
            <person name="Wang Q."/>
            <person name="Wang P."/>
            <person name="Zhang Y."/>
            <person name="Cai C."/>
            <person name="Xu Y."/>
            <person name="Wang K."/>
            <person name="Zhou Z."/>
            <person name="Wang C."/>
            <person name="Geng S."/>
            <person name="Li B."/>
            <person name="Dong Q."/>
            <person name="Hou Y."/>
            <person name="Wang H."/>
            <person name="Ai P."/>
            <person name="Liu Z."/>
            <person name="Yi F."/>
            <person name="Sun M."/>
            <person name="An G."/>
            <person name="Cheng J."/>
            <person name="Zhang Y."/>
            <person name="Shi Q."/>
            <person name="Xie Y."/>
            <person name="Shi X."/>
            <person name="Chang Y."/>
            <person name="Huang F."/>
            <person name="Chen Y."/>
            <person name="Hong S."/>
            <person name="Mi L."/>
            <person name="Sun Q."/>
            <person name="Zhang L."/>
            <person name="Zhou B."/>
            <person name="Peng R."/>
            <person name="Zhang X."/>
            <person name="Liu F."/>
        </authorList>
    </citation>
    <scope>NUCLEOTIDE SEQUENCE [LARGE SCALE GENOMIC DNA]</scope>
    <source>
        <strain evidence="2">cv. PA1801</strain>
    </source>
</reference>
<protein>
    <submittedName>
        <fullName evidence="1">Putative F-box protein</fullName>
    </submittedName>
</protein>
<organism evidence="1 2">
    <name type="scientific">Gossypium australe</name>
    <dbReference type="NCBI Taxonomy" id="47621"/>
    <lineage>
        <taxon>Eukaryota</taxon>
        <taxon>Viridiplantae</taxon>
        <taxon>Streptophyta</taxon>
        <taxon>Embryophyta</taxon>
        <taxon>Tracheophyta</taxon>
        <taxon>Spermatophyta</taxon>
        <taxon>Magnoliopsida</taxon>
        <taxon>eudicotyledons</taxon>
        <taxon>Gunneridae</taxon>
        <taxon>Pentapetalae</taxon>
        <taxon>rosids</taxon>
        <taxon>malvids</taxon>
        <taxon>Malvales</taxon>
        <taxon>Malvaceae</taxon>
        <taxon>Malvoideae</taxon>
        <taxon>Gossypium</taxon>
    </lineage>
</organism>
<comment type="caution">
    <text evidence="1">The sequence shown here is derived from an EMBL/GenBank/DDBJ whole genome shotgun (WGS) entry which is preliminary data.</text>
</comment>
<evidence type="ECO:0000313" key="1">
    <source>
        <dbReference type="EMBL" id="KAA3482003.1"/>
    </source>
</evidence>
<dbReference type="Proteomes" id="UP000325315">
    <property type="component" value="Unassembled WGS sequence"/>
</dbReference>
<gene>
    <name evidence="1" type="ORF">EPI10_022317</name>
</gene>